<dbReference type="OrthoDB" id="117888at2"/>
<evidence type="ECO:0000313" key="2">
    <source>
        <dbReference type="EMBL" id="SDT06987.1"/>
    </source>
</evidence>
<evidence type="ECO:0000313" key="3">
    <source>
        <dbReference type="Proteomes" id="UP000243426"/>
    </source>
</evidence>
<dbReference type="Pfam" id="PF09722">
    <property type="entry name" value="Xre_MbcA_ParS_C"/>
    <property type="match status" value="1"/>
</dbReference>
<dbReference type="Proteomes" id="UP000243426">
    <property type="component" value="Chromosome I"/>
</dbReference>
<feature type="domain" description="Antitoxin Xre/MbcA/ParS-like toxin-binding" evidence="1">
    <location>
        <begin position="75"/>
        <end position="127"/>
    </location>
</feature>
<protein>
    <recommendedName>
        <fullName evidence="1">Antitoxin Xre/MbcA/ParS-like toxin-binding domain-containing protein</fullName>
    </recommendedName>
</protein>
<evidence type="ECO:0000259" key="1">
    <source>
        <dbReference type="Pfam" id="PF09722"/>
    </source>
</evidence>
<dbReference type="InterPro" id="IPR024467">
    <property type="entry name" value="Xre/MbcA/ParS-like_toxin-bd"/>
</dbReference>
<dbReference type="STRING" id="797277.SAMN05216198_3575"/>
<dbReference type="AlphaFoldDB" id="A0A1H1XCH4"/>
<name>A0A1H1XCH4_9GAMM</name>
<organism evidence="2 3">
    <name type="scientific">Halopseudomonas litoralis</name>
    <dbReference type="NCBI Taxonomy" id="797277"/>
    <lineage>
        <taxon>Bacteria</taxon>
        <taxon>Pseudomonadati</taxon>
        <taxon>Pseudomonadota</taxon>
        <taxon>Gammaproteobacteria</taxon>
        <taxon>Pseudomonadales</taxon>
        <taxon>Pseudomonadaceae</taxon>
        <taxon>Halopseudomonas</taxon>
    </lineage>
</organism>
<keyword evidence="3" id="KW-1185">Reference proteome</keyword>
<reference evidence="3" key="1">
    <citation type="submission" date="2016-10" db="EMBL/GenBank/DDBJ databases">
        <authorList>
            <person name="Varghese N."/>
            <person name="Submissions S."/>
        </authorList>
    </citation>
    <scope>NUCLEOTIDE SEQUENCE [LARGE SCALE GENOMIC DNA]</scope>
    <source>
        <strain evidence="3">2SM5</strain>
    </source>
</reference>
<accession>A0A1H1XCH4</accession>
<sequence>MYSDKSAGQVDRSRIGKMLITLFDHWKLSTIEQLSLLGLSKDNRAALSKYRNGQPLANDRDKLERAGILLGIHKSLRLLFPYNRDMTYAWMSQPNKAFDGQSPVELIDRQGMIGMYMVRAYLDVQRGR</sequence>
<gene>
    <name evidence="2" type="ORF">SAMN05216198_3575</name>
</gene>
<dbReference type="EMBL" id="LT629748">
    <property type="protein sequence ID" value="SDT06987.1"/>
    <property type="molecule type" value="Genomic_DNA"/>
</dbReference>
<proteinExistence type="predicted"/>